<name>A0A0R1RJV7_9LACO</name>
<dbReference type="Gene3D" id="3.30.720.20">
    <property type="entry name" value="Protein of unknown function DUF1797"/>
    <property type="match status" value="1"/>
</dbReference>
<protein>
    <recommendedName>
        <fullName evidence="3">DUF1797 domain-containing protein</fullName>
    </recommendedName>
</protein>
<dbReference type="OrthoDB" id="2361638at2"/>
<sequence length="82" mass="9614">MNQVSLVKIINRLGAMQTDVNELVQVRRFELFGIELCKVTYKHASGIYEVEEYRPYQKFEFDNSDLAAIEIYDCLVDLQTTF</sequence>
<reference evidence="1 2" key="1">
    <citation type="journal article" date="2015" name="Genome Announc.">
        <title>Expanding the biotechnology potential of lactobacilli through comparative genomics of 213 strains and associated genera.</title>
        <authorList>
            <person name="Sun Z."/>
            <person name="Harris H.M."/>
            <person name="McCann A."/>
            <person name="Guo C."/>
            <person name="Argimon S."/>
            <person name="Zhang W."/>
            <person name="Yang X."/>
            <person name="Jeffery I.B."/>
            <person name="Cooney J.C."/>
            <person name="Kagawa T.F."/>
            <person name="Liu W."/>
            <person name="Song Y."/>
            <person name="Salvetti E."/>
            <person name="Wrobel A."/>
            <person name="Rasinkangas P."/>
            <person name="Parkhill J."/>
            <person name="Rea M.C."/>
            <person name="O'Sullivan O."/>
            <person name="Ritari J."/>
            <person name="Douillard F.P."/>
            <person name="Paul Ross R."/>
            <person name="Yang R."/>
            <person name="Briner A.E."/>
            <person name="Felis G.E."/>
            <person name="de Vos W.M."/>
            <person name="Barrangou R."/>
            <person name="Klaenhammer T.R."/>
            <person name="Caufield P.W."/>
            <person name="Cui Y."/>
            <person name="Zhang H."/>
            <person name="O'Toole P.W."/>
        </authorList>
    </citation>
    <scope>NUCLEOTIDE SEQUENCE [LARGE SCALE GENOMIC DNA]</scope>
    <source>
        <strain evidence="1 2">DSM 15707</strain>
    </source>
</reference>
<comment type="caution">
    <text evidence="1">The sequence shown here is derived from an EMBL/GenBank/DDBJ whole genome shotgun (WGS) entry which is preliminary data.</text>
</comment>
<dbReference type="EMBL" id="AZFE01000031">
    <property type="protein sequence ID" value="KRL55082.1"/>
    <property type="molecule type" value="Genomic_DNA"/>
</dbReference>
<dbReference type="KEGG" id="lol:LACOL_0624"/>
<dbReference type="Proteomes" id="UP000051697">
    <property type="component" value="Unassembled WGS sequence"/>
</dbReference>
<dbReference type="RefSeq" id="WP_057889651.1">
    <property type="nucleotide sequence ID" value="NZ_AZFE01000031.1"/>
</dbReference>
<evidence type="ECO:0000313" key="1">
    <source>
        <dbReference type="EMBL" id="KRL55082.1"/>
    </source>
</evidence>
<dbReference type="STRING" id="1423778.FC70_GL000678"/>
<organism evidence="1 2">
    <name type="scientific">Paucilactobacillus oligofermentans DSM 15707 = LMG 22743</name>
    <dbReference type="NCBI Taxonomy" id="1423778"/>
    <lineage>
        <taxon>Bacteria</taxon>
        <taxon>Bacillati</taxon>
        <taxon>Bacillota</taxon>
        <taxon>Bacilli</taxon>
        <taxon>Lactobacillales</taxon>
        <taxon>Lactobacillaceae</taxon>
        <taxon>Paucilactobacillus</taxon>
    </lineage>
</organism>
<dbReference type="InterPro" id="IPR038073">
    <property type="entry name" value="YkuJ-like_sf"/>
</dbReference>
<dbReference type="AlphaFoldDB" id="A0A0R1RJV7"/>
<dbReference type="InterPro" id="IPR014904">
    <property type="entry name" value="YkuJ-like"/>
</dbReference>
<accession>A0A0R1RJV7</accession>
<dbReference type="SUPFAM" id="SSF143567">
    <property type="entry name" value="YkuJ-like"/>
    <property type="match status" value="1"/>
</dbReference>
<proteinExistence type="predicted"/>
<dbReference type="PATRIC" id="fig|1423778.4.peg.709"/>
<evidence type="ECO:0000313" key="2">
    <source>
        <dbReference type="Proteomes" id="UP000051697"/>
    </source>
</evidence>
<dbReference type="Pfam" id="PF08796">
    <property type="entry name" value="DUF1797"/>
    <property type="match status" value="1"/>
</dbReference>
<keyword evidence="2" id="KW-1185">Reference proteome</keyword>
<gene>
    <name evidence="1" type="ORF">FC70_GL000678</name>
</gene>
<evidence type="ECO:0008006" key="3">
    <source>
        <dbReference type="Google" id="ProtNLM"/>
    </source>
</evidence>